<gene>
    <name evidence="2" type="ORF">A4R26_13145</name>
</gene>
<keyword evidence="3" id="KW-1185">Reference proteome</keyword>
<keyword evidence="1" id="KW-0472">Membrane</keyword>
<dbReference type="Proteomes" id="UP000192276">
    <property type="component" value="Unassembled WGS sequence"/>
</dbReference>
<proteinExistence type="predicted"/>
<keyword evidence="1" id="KW-1133">Transmembrane helix</keyword>
<organism evidence="2 3">
    <name type="scientific">Niastella populi</name>
    <dbReference type="NCBI Taxonomy" id="550983"/>
    <lineage>
        <taxon>Bacteria</taxon>
        <taxon>Pseudomonadati</taxon>
        <taxon>Bacteroidota</taxon>
        <taxon>Chitinophagia</taxon>
        <taxon>Chitinophagales</taxon>
        <taxon>Chitinophagaceae</taxon>
        <taxon>Niastella</taxon>
    </lineage>
</organism>
<feature type="transmembrane region" description="Helical" evidence="1">
    <location>
        <begin position="18"/>
        <end position="40"/>
    </location>
</feature>
<protein>
    <submittedName>
        <fullName evidence="2">Uncharacterized protein</fullName>
    </submittedName>
</protein>
<dbReference type="OrthoDB" id="1376269at2"/>
<dbReference type="EMBL" id="LWBP01000045">
    <property type="protein sequence ID" value="OQP66789.1"/>
    <property type="molecule type" value="Genomic_DNA"/>
</dbReference>
<evidence type="ECO:0000313" key="3">
    <source>
        <dbReference type="Proteomes" id="UP000192276"/>
    </source>
</evidence>
<feature type="transmembrane region" description="Helical" evidence="1">
    <location>
        <begin position="52"/>
        <end position="71"/>
    </location>
</feature>
<dbReference type="AlphaFoldDB" id="A0A1V9G811"/>
<reference evidence="3" key="1">
    <citation type="submission" date="2016-04" db="EMBL/GenBank/DDBJ databases">
        <authorList>
            <person name="Chen L."/>
            <person name="Zhuang W."/>
            <person name="Wang G."/>
        </authorList>
    </citation>
    <scope>NUCLEOTIDE SEQUENCE [LARGE SCALE GENOMIC DNA]</scope>
    <source>
        <strain evidence="3">208</strain>
    </source>
</reference>
<feature type="transmembrane region" description="Helical" evidence="1">
    <location>
        <begin position="77"/>
        <end position="97"/>
    </location>
</feature>
<name>A0A1V9G811_9BACT</name>
<evidence type="ECO:0000313" key="2">
    <source>
        <dbReference type="EMBL" id="OQP66789.1"/>
    </source>
</evidence>
<evidence type="ECO:0000256" key="1">
    <source>
        <dbReference type="SAM" id="Phobius"/>
    </source>
</evidence>
<accession>A0A1V9G811</accession>
<sequence length="124" mass="14130">MENLHILFWLVKDICWCMIYKTLGIAMIFPTLAIAIFIAWRTRHIVAELTHNIAIALWISANSMWMIAEFLGVDEQVKPYCLIPFSLGLVVLIYYYLIYSPLNKKKEAAAQTAVAKPVPVEKGS</sequence>
<comment type="caution">
    <text evidence="2">The sequence shown here is derived from an EMBL/GenBank/DDBJ whole genome shotgun (WGS) entry which is preliminary data.</text>
</comment>
<keyword evidence="1" id="KW-0812">Transmembrane</keyword>